<keyword evidence="5 11" id="KW-1133">Transmembrane helix</keyword>
<dbReference type="PANTHER" id="PTHR37461:SF1">
    <property type="entry name" value="ANTI-SIGMA-K FACTOR RSKA"/>
    <property type="match status" value="1"/>
</dbReference>
<dbReference type="Gene3D" id="1.10.10.1320">
    <property type="entry name" value="Anti-sigma factor, zinc-finger domain"/>
    <property type="match status" value="1"/>
</dbReference>
<evidence type="ECO:0000259" key="13">
    <source>
        <dbReference type="Pfam" id="PF22618"/>
    </source>
</evidence>
<keyword evidence="4 11" id="KW-0812">Transmembrane</keyword>
<dbReference type="InterPro" id="IPR018764">
    <property type="entry name" value="RskA_C"/>
</dbReference>
<reference evidence="14 15" key="1">
    <citation type="submission" date="2020-03" db="EMBL/GenBank/DDBJ databases">
        <title>Nocardioides sp. nov., isolated from fish.</title>
        <authorList>
            <person name="Hyun D.-W."/>
            <person name="Bae J.-W."/>
        </authorList>
    </citation>
    <scope>NUCLEOTIDE SEQUENCE [LARGE SCALE GENOMIC DNA]</scope>
    <source>
        <strain evidence="14 15">HDW12A</strain>
    </source>
</reference>
<evidence type="ECO:0000313" key="15">
    <source>
        <dbReference type="Proteomes" id="UP000502035"/>
    </source>
</evidence>
<feature type="domain" description="Anti-sigma K factor RskA C-terminal" evidence="12">
    <location>
        <begin position="92"/>
        <end position="225"/>
    </location>
</feature>
<proteinExistence type="predicted"/>
<dbReference type="AlphaFoldDB" id="A0A6G7YDZ6"/>
<feature type="domain" description="Anti-sigma-K factor RskA N-terminal" evidence="13">
    <location>
        <begin position="6"/>
        <end position="46"/>
    </location>
</feature>
<dbReference type="Pfam" id="PF22618">
    <property type="entry name" value="RskA_N"/>
    <property type="match status" value="1"/>
</dbReference>
<evidence type="ECO:0000313" key="14">
    <source>
        <dbReference type="EMBL" id="QIK75042.1"/>
    </source>
</evidence>
<name>A0A6G7YDZ6_9ACTN</name>
<dbReference type="RefSeq" id="WP_166316138.1">
    <property type="nucleotide sequence ID" value="NZ_CP049866.1"/>
</dbReference>
<evidence type="ECO:0000256" key="11">
    <source>
        <dbReference type="SAM" id="Phobius"/>
    </source>
</evidence>
<dbReference type="InterPro" id="IPR041916">
    <property type="entry name" value="Anti_sigma_zinc_sf"/>
</dbReference>
<keyword evidence="15" id="KW-1185">Reference proteome</keyword>
<dbReference type="Pfam" id="PF10099">
    <property type="entry name" value="RskA_C"/>
    <property type="match status" value="1"/>
</dbReference>
<dbReference type="InterPro" id="IPR053877">
    <property type="entry name" value="RskA_N"/>
</dbReference>
<evidence type="ECO:0000259" key="12">
    <source>
        <dbReference type="Pfam" id="PF10099"/>
    </source>
</evidence>
<dbReference type="Proteomes" id="UP000502035">
    <property type="component" value="Chromosome"/>
</dbReference>
<sequence length="234" mass="24574">MSDIHKLSGAYALDAVDEFERAQFERHLAECEDCRLEVASLRETTALLAESVAVPPPASLRDSVLAGITQVRPLPPVVEPPARRAAWFPLLVAASVAAILGVGVAIWQPWATSPETDSLTAAEQVLRAPDAEEVSLDLGEAGRATVVRSVSVGKAVIQTEDMVSAPSGKDYEIWLQVEGEMVPAGLMEDDPDLTMVLEGDAAEATAAGITVEPDGGSPAPTSEPIALFDFSSAT</sequence>
<evidence type="ECO:0000256" key="5">
    <source>
        <dbReference type="ARBA" id="ARBA00022989"/>
    </source>
</evidence>
<comment type="subcellular location">
    <subcellularLocation>
        <location evidence="2">Cell membrane</location>
    </subcellularLocation>
    <subcellularLocation>
        <location evidence="1">Membrane</location>
        <topology evidence="1">Single-pass membrane protein</topology>
    </subcellularLocation>
</comment>
<evidence type="ECO:0000256" key="6">
    <source>
        <dbReference type="ARBA" id="ARBA00023015"/>
    </source>
</evidence>
<evidence type="ECO:0000256" key="3">
    <source>
        <dbReference type="ARBA" id="ARBA00022475"/>
    </source>
</evidence>
<protein>
    <recommendedName>
        <fullName evidence="10">Regulator of SigK</fullName>
    </recommendedName>
    <alternativeName>
        <fullName evidence="9">Sigma-K anti-sigma factor RskA</fullName>
    </alternativeName>
</protein>
<evidence type="ECO:0000256" key="7">
    <source>
        <dbReference type="ARBA" id="ARBA00023136"/>
    </source>
</evidence>
<keyword evidence="7 11" id="KW-0472">Membrane</keyword>
<keyword evidence="3" id="KW-1003">Cell membrane</keyword>
<evidence type="ECO:0000256" key="2">
    <source>
        <dbReference type="ARBA" id="ARBA00004236"/>
    </source>
</evidence>
<feature type="transmembrane region" description="Helical" evidence="11">
    <location>
        <begin position="87"/>
        <end position="110"/>
    </location>
</feature>
<dbReference type="KEGG" id="npi:G7071_05975"/>
<accession>A0A6G7YDZ6</accession>
<evidence type="ECO:0000256" key="10">
    <source>
        <dbReference type="ARBA" id="ARBA00030803"/>
    </source>
</evidence>
<organism evidence="14 15">
    <name type="scientific">Nocardioides piscis</name>
    <dbReference type="NCBI Taxonomy" id="2714938"/>
    <lineage>
        <taxon>Bacteria</taxon>
        <taxon>Bacillati</taxon>
        <taxon>Actinomycetota</taxon>
        <taxon>Actinomycetes</taxon>
        <taxon>Propionibacteriales</taxon>
        <taxon>Nocardioidaceae</taxon>
        <taxon>Nocardioides</taxon>
    </lineage>
</organism>
<gene>
    <name evidence="14" type="ORF">G7071_05975</name>
</gene>
<keyword evidence="8" id="KW-0804">Transcription</keyword>
<dbReference type="GO" id="GO:0006417">
    <property type="term" value="P:regulation of translation"/>
    <property type="evidence" value="ECO:0007669"/>
    <property type="project" value="TreeGrafter"/>
</dbReference>
<dbReference type="GO" id="GO:0005886">
    <property type="term" value="C:plasma membrane"/>
    <property type="evidence" value="ECO:0007669"/>
    <property type="project" value="UniProtKB-SubCell"/>
</dbReference>
<evidence type="ECO:0000256" key="4">
    <source>
        <dbReference type="ARBA" id="ARBA00022692"/>
    </source>
</evidence>
<evidence type="ECO:0000256" key="1">
    <source>
        <dbReference type="ARBA" id="ARBA00004167"/>
    </source>
</evidence>
<dbReference type="PANTHER" id="PTHR37461">
    <property type="entry name" value="ANTI-SIGMA-K FACTOR RSKA"/>
    <property type="match status" value="1"/>
</dbReference>
<dbReference type="EMBL" id="CP049866">
    <property type="protein sequence ID" value="QIK75042.1"/>
    <property type="molecule type" value="Genomic_DNA"/>
</dbReference>
<evidence type="ECO:0000256" key="8">
    <source>
        <dbReference type="ARBA" id="ARBA00023163"/>
    </source>
</evidence>
<dbReference type="GO" id="GO:0016989">
    <property type="term" value="F:sigma factor antagonist activity"/>
    <property type="evidence" value="ECO:0007669"/>
    <property type="project" value="TreeGrafter"/>
</dbReference>
<dbReference type="InterPro" id="IPR051474">
    <property type="entry name" value="Anti-sigma-K/W_factor"/>
</dbReference>
<evidence type="ECO:0000256" key="9">
    <source>
        <dbReference type="ARBA" id="ARBA00029829"/>
    </source>
</evidence>
<keyword evidence="6" id="KW-0805">Transcription regulation</keyword>